<evidence type="ECO:0000313" key="2">
    <source>
        <dbReference type="Proteomes" id="UP000826540"/>
    </source>
</evidence>
<dbReference type="EMBL" id="CP080598">
    <property type="protein sequence ID" value="QYX32271.1"/>
    <property type="molecule type" value="Genomic_DNA"/>
</dbReference>
<keyword evidence="2" id="KW-1185">Reference proteome</keyword>
<gene>
    <name evidence="1" type="ORF">K2F26_02380</name>
</gene>
<name>A0ABX8X0Q1_9CYAN</name>
<proteinExistence type="predicted"/>
<sequence length="58" mass="6282">MNFSKKEQVLAFVVLTLVFGSLVLAVIDPSTRGTFTDLTKVAVGTYIGFHIPAPTQKN</sequence>
<dbReference type="RefSeq" id="WP_220610197.1">
    <property type="nucleotide sequence ID" value="NZ_CP080598.1"/>
</dbReference>
<evidence type="ECO:0000313" key="1">
    <source>
        <dbReference type="EMBL" id="QYX32271.1"/>
    </source>
</evidence>
<dbReference type="Proteomes" id="UP000826540">
    <property type="component" value="Chromosome"/>
</dbReference>
<protein>
    <submittedName>
        <fullName evidence="1">Uncharacterized protein</fullName>
    </submittedName>
</protein>
<reference evidence="1 2" key="1">
    <citation type="journal article" date="2022" name="J. Am. Chem. Soc.">
        <title>Biosynthesis of Guanitoxin Enables Global Environmental Detection in Freshwater Cyanobacteria.</title>
        <authorList>
            <person name="Lima S.T."/>
            <person name="Fallon T.R."/>
            <person name="Cordoza J.L."/>
            <person name="Chekan J.R."/>
            <person name="Delbaje E."/>
            <person name="Hopiavuori A.R."/>
            <person name="Alvarenga D.O."/>
            <person name="Wood S.M."/>
            <person name="Luhavaya H."/>
            <person name="Baumgartner J.T."/>
            <person name="Dorr F.A."/>
            <person name="Etchegaray A."/>
            <person name="Pinto E."/>
            <person name="McKinnie S.M.K."/>
            <person name="Fiore M.F."/>
            <person name="Moore B.S."/>
        </authorList>
    </citation>
    <scope>NUCLEOTIDE SEQUENCE [LARGE SCALE GENOMIC DNA]</scope>
    <source>
        <strain evidence="1 2">ITEP-024</strain>
    </source>
</reference>
<organism evidence="1 2">
    <name type="scientific">Sphaerospermopsis torques-reginae ITEP-024</name>
    <dbReference type="NCBI Taxonomy" id="984208"/>
    <lineage>
        <taxon>Bacteria</taxon>
        <taxon>Bacillati</taxon>
        <taxon>Cyanobacteriota</taxon>
        <taxon>Cyanophyceae</taxon>
        <taxon>Nostocales</taxon>
        <taxon>Aphanizomenonaceae</taxon>
        <taxon>Sphaerospermopsis</taxon>
        <taxon>Sphaerospermopsis torques-reginae</taxon>
    </lineage>
</organism>
<accession>A0ABX8X0Q1</accession>